<organism evidence="4">
    <name type="scientific">Mycobacterium sp. (strain KMS)</name>
    <dbReference type="NCBI Taxonomy" id="189918"/>
    <lineage>
        <taxon>Bacteria</taxon>
        <taxon>Bacillati</taxon>
        <taxon>Actinomycetota</taxon>
        <taxon>Actinomycetes</taxon>
        <taxon>Mycobacteriales</taxon>
        <taxon>Mycobacteriaceae</taxon>
        <taxon>Mycobacterium</taxon>
    </lineage>
</organism>
<dbReference type="InterPro" id="IPR040097">
    <property type="entry name" value="FAAL/FAAC"/>
</dbReference>
<dbReference type="InterPro" id="IPR042099">
    <property type="entry name" value="ANL_N_sf"/>
</dbReference>
<dbReference type="STRING" id="189918.Mkms_1770"/>
<dbReference type="PANTHER" id="PTHR22754:SF32">
    <property type="entry name" value="DISCO-INTERACTING PROTEIN 2"/>
    <property type="match status" value="1"/>
</dbReference>
<dbReference type="GO" id="GO:0006633">
    <property type="term" value="P:fatty acid biosynthetic process"/>
    <property type="evidence" value="ECO:0007669"/>
    <property type="project" value="TreeGrafter"/>
</dbReference>
<sequence length="524" mass="55345">MNPLASALADAMTSSGRDLVVLDHGGWRRHPWAEVHQRAENIAARITEDAATVVVLVGEPTVEFIAAIPGTLYAGAALSILPGPVRGADLGQWARNTMQRCASIGVRLVFSHGEHLDALRATPASIPTCDVTETGHARRDSSFTPPDHGEFAVLQGTAGSTGIPRTAQLSPEAVLANLRGLVACIDITPADTGCSWLPLYHDMGLAFLLTNALGGAELWQAPTTAFSASPFSWLQWMTESTATLTAAPNMAYGLIGKYGSRLTDFDLGALRFALNGGEPVDCQGYRRFATEMARFGLDPSALVPAYGLAESSCAVTVPILGSGLQVDEVQVSSDDGRFIRTHAVVGEPIPGMQVRIAPTDGSGEQVDGRDFGEIEVRGTSLMSGYLGEPPLEAGSWFPTGDLGYFVDSGLVVCGRAKELITVAGRNIFPAEVERVAAQVQGVREGAVVAVGTDESAVRPGLVIAAEFRGTDEPAARTELVQRVASECGVVPSNVVFLEPGALPRTSSGKLRRLEVKRSMEDVNR</sequence>
<dbReference type="Gene3D" id="3.40.50.12780">
    <property type="entry name" value="N-terminal domain of ligase-like"/>
    <property type="match status" value="1"/>
</dbReference>
<keyword evidence="2 4" id="KW-0436">Ligase</keyword>
<protein>
    <submittedName>
        <fullName evidence="4">AMP-dependent synthetase and ligase</fullName>
    </submittedName>
</protein>
<dbReference type="InterPro" id="IPR020845">
    <property type="entry name" value="AMP-binding_CS"/>
</dbReference>
<dbReference type="PANTHER" id="PTHR22754">
    <property type="entry name" value="DISCO-INTERACTING PROTEIN 2 DIP2 -RELATED"/>
    <property type="match status" value="1"/>
</dbReference>
<accession>A1UDR3</accession>
<dbReference type="HOGENOM" id="CLU_000022_23_7_11"/>
<dbReference type="InterPro" id="IPR000873">
    <property type="entry name" value="AMP-dep_synth/lig_dom"/>
</dbReference>
<dbReference type="GO" id="GO:0016874">
    <property type="term" value="F:ligase activity"/>
    <property type="evidence" value="ECO:0007669"/>
    <property type="project" value="UniProtKB-KW"/>
</dbReference>
<reference evidence="4" key="1">
    <citation type="submission" date="2006-12" db="EMBL/GenBank/DDBJ databases">
        <title>Complete sequence of chromosome of Mycobacterium sp. KMS.</title>
        <authorList>
            <consortium name="US DOE Joint Genome Institute"/>
            <person name="Copeland A."/>
            <person name="Lucas S."/>
            <person name="Lapidus A."/>
            <person name="Barry K."/>
            <person name="Detter J.C."/>
            <person name="Glavina del Rio T."/>
            <person name="Hammon N."/>
            <person name="Israni S."/>
            <person name="Dalin E."/>
            <person name="Tice H."/>
            <person name="Pitluck S."/>
            <person name="Kiss H."/>
            <person name="Brettin T."/>
            <person name="Bruce D."/>
            <person name="Han C."/>
            <person name="Tapia R."/>
            <person name="Gilna P."/>
            <person name="Schmutz J."/>
            <person name="Larimer F."/>
            <person name="Land M."/>
            <person name="Hauser L."/>
            <person name="Kyrpides N."/>
            <person name="Mikhailova N."/>
            <person name="Miller C.D."/>
            <person name="Richardson P."/>
        </authorList>
    </citation>
    <scope>NUCLEOTIDE SEQUENCE [LARGE SCALE GENOMIC DNA]</scope>
    <source>
        <strain evidence="4">KMS</strain>
    </source>
</reference>
<proteinExistence type="inferred from homology"/>
<dbReference type="Pfam" id="PF00501">
    <property type="entry name" value="AMP-binding"/>
    <property type="match status" value="1"/>
</dbReference>
<dbReference type="GO" id="GO:0070566">
    <property type="term" value="F:adenylyltransferase activity"/>
    <property type="evidence" value="ECO:0007669"/>
    <property type="project" value="TreeGrafter"/>
</dbReference>
<dbReference type="EMBL" id="CP000518">
    <property type="protein sequence ID" value="ABL90971.1"/>
    <property type="molecule type" value="Genomic_DNA"/>
</dbReference>
<dbReference type="PROSITE" id="PS00455">
    <property type="entry name" value="AMP_BINDING"/>
    <property type="match status" value="1"/>
</dbReference>
<dbReference type="NCBIfam" id="NF004510">
    <property type="entry name" value="PRK05851.1"/>
    <property type="match status" value="1"/>
</dbReference>
<dbReference type="CDD" id="cd05931">
    <property type="entry name" value="FAAL"/>
    <property type="match status" value="1"/>
</dbReference>
<evidence type="ECO:0000259" key="3">
    <source>
        <dbReference type="Pfam" id="PF00501"/>
    </source>
</evidence>
<dbReference type="SUPFAM" id="SSF56801">
    <property type="entry name" value="Acetyl-CoA synthetase-like"/>
    <property type="match status" value="1"/>
</dbReference>
<evidence type="ECO:0000256" key="1">
    <source>
        <dbReference type="ARBA" id="ARBA00006432"/>
    </source>
</evidence>
<gene>
    <name evidence="4" type="ordered locus">Mkms_1770</name>
</gene>
<feature type="domain" description="AMP-dependent synthetase/ligase" evidence="3">
    <location>
        <begin position="19"/>
        <end position="386"/>
    </location>
</feature>
<name>A1UDR3_MYCSK</name>
<dbReference type="AlphaFoldDB" id="A1UDR3"/>
<dbReference type="KEGG" id="mkm:Mkms_1770"/>
<evidence type="ECO:0000313" key="4">
    <source>
        <dbReference type="EMBL" id="ABL90971.1"/>
    </source>
</evidence>
<dbReference type="Gene3D" id="3.30.300.30">
    <property type="match status" value="1"/>
</dbReference>
<comment type="similarity">
    <text evidence="1">Belongs to the ATP-dependent AMP-binding enzyme family.</text>
</comment>
<dbReference type="InterPro" id="IPR045851">
    <property type="entry name" value="AMP-bd_C_sf"/>
</dbReference>
<evidence type="ECO:0000256" key="2">
    <source>
        <dbReference type="ARBA" id="ARBA00022598"/>
    </source>
</evidence>
<dbReference type="GO" id="GO:0005886">
    <property type="term" value="C:plasma membrane"/>
    <property type="evidence" value="ECO:0007669"/>
    <property type="project" value="TreeGrafter"/>
</dbReference>